<protein>
    <submittedName>
        <fullName evidence="2">Histone acetyltransferase HPA2 and related acetyltransferases</fullName>
    </submittedName>
</protein>
<dbReference type="Pfam" id="PF13508">
    <property type="entry name" value="Acetyltransf_7"/>
    <property type="match status" value="1"/>
</dbReference>
<dbReference type="PANTHER" id="PTHR43617">
    <property type="entry name" value="L-AMINO ACID N-ACETYLTRANSFERASE"/>
    <property type="match status" value="1"/>
</dbReference>
<evidence type="ECO:0000259" key="1">
    <source>
        <dbReference type="PROSITE" id="PS51186"/>
    </source>
</evidence>
<gene>
    <name evidence="2" type="ORF">AVDCRST_MAG84-1121</name>
</gene>
<dbReference type="AlphaFoldDB" id="A0A6J4KVV4"/>
<dbReference type="EMBL" id="CADCTZ010000170">
    <property type="protein sequence ID" value="CAA9316910.1"/>
    <property type="molecule type" value="Genomic_DNA"/>
</dbReference>
<dbReference type="CDD" id="cd04301">
    <property type="entry name" value="NAT_SF"/>
    <property type="match status" value="1"/>
</dbReference>
<feature type="domain" description="N-acetyltransferase" evidence="1">
    <location>
        <begin position="7"/>
        <end position="173"/>
    </location>
</feature>
<dbReference type="SUPFAM" id="SSF55729">
    <property type="entry name" value="Acyl-CoA N-acyltransferases (Nat)"/>
    <property type="match status" value="1"/>
</dbReference>
<name>A0A6J4KVV4_9CYAN</name>
<proteinExistence type="predicted"/>
<dbReference type="InterPro" id="IPR050276">
    <property type="entry name" value="MshD_Acetyltransferase"/>
</dbReference>
<dbReference type="PROSITE" id="PS51186">
    <property type="entry name" value="GNAT"/>
    <property type="match status" value="1"/>
</dbReference>
<dbReference type="PANTHER" id="PTHR43617:SF20">
    <property type="entry name" value="N-ALPHA-ACETYLTRANSFERASE RIMI"/>
    <property type="match status" value="1"/>
</dbReference>
<dbReference type="GO" id="GO:0008999">
    <property type="term" value="F:protein-N-terminal-alanine acetyltransferase activity"/>
    <property type="evidence" value="ECO:0007669"/>
    <property type="project" value="TreeGrafter"/>
</dbReference>
<evidence type="ECO:0000313" key="2">
    <source>
        <dbReference type="EMBL" id="CAA9316910.1"/>
    </source>
</evidence>
<accession>A0A6J4KVV4</accession>
<dbReference type="InterPro" id="IPR016181">
    <property type="entry name" value="Acyl_CoA_acyltransferase"/>
</dbReference>
<keyword evidence="2" id="KW-0808">Transferase</keyword>
<dbReference type="Gene3D" id="3.40.630.30">
    <property type="match status" value="1"/>
</dbReference>
<organism evidence="2">
    <name type="scientific">uncultured Microcoleus sp</name>
    <dbReference type="NCBI Taxonomy" id="259945"/>
    <lineage>
        <taxon>Bacteria</taxon>
        <taxon>Bacillati</taxon>
        <taxon>Cyanobacteriota</taxon>
        <taxon>Cyanophyceae</taxon>
        <taxon>Oscillatoriophycideae</taxon>
        <taxon>Oscillatoriales</taxon>
        <taxon>Microcoleaceae</taxon>
        <taxon>Microcoleus</taxon>
        <taxon>environmental samples</taxon>
    </lineage>
</organism>
<dbReference type="InterPro" id="IPR000182">
    <property type="entry name" value="GNAT_dom"/>
</dbReference>
<sequence length="173" mass="19412">MGKILDYSIRPLTQEDEPFLWQMLYEAAHMTEEGESTVQAVVNHPLIAKYVKNWGRANDLGFAAIELNGGQPVGATWLRLFTEDDKGFGWVDDTTPELAIAVLPEYRNQGVGTQLLVRLLSAAKVYYRSVSLSVRSSNRVLSLYQRSGFKVIEGSETINRTGETSFTMKVDFD</sequence>
<reference evidence="2" key="1">
    <citation type="submission" date="2020-02" db="EMBL/GenBank/DDBJ databases">
        <authorList>
            <person name="Meier V. D."/>
        </authorList>
    </citation>
    <scope>NUCLEOTIDE SEQUENCE</scope>
    <source>
        <strain evidence="2">AVDCRST_MAG84</strain>
    </source>
</reference>